<accession>A0A8E4ZD11</accession>
<evidence type="ECO:0000313" key="2">
    <source>
        <dbReference type="Proteomes" id="UP000693667"/>
    </source>
</evidence>
<dbReference type="Proteomes" id="UP000693667">
    <property type="component" value="Segment"/>
</dbReference>
<dbReference type="Pfam" id="PF11325">
    <property type="entry name" value="DUF3127"/>
    <property type="match status" value="1"/>
</dbReference>
<organism evidence="1 2">
    <name type="scientific">Polaribacter phage Freya_1</name>
    <dbReference type="NCBI Taxonomy" id="2745662"/>
    <lineage>
        <taxon>Viruses</taxon>
        <taxon>Duplodnaviria</taxon>
        <taxon>Heunggongvirae</taxon>
        <taxon>Uroviricota</taxon>
        <taxon>Caudoviricetes</taxon>
        <taxon>Forsetiviridae</taxon>
        <taxon>Freyavirus</taxon>
        <taxon>Freyavirus freya</taxon>
    </lineage>
</organism>
<evidence type="ECO:0000313" key="1">
    <source>
        <dbReference type="EMBL" id="QQV90921.1"/>
    </source>
</evidence>
<evidence type="ECO:0008006" key="3">
    <source>
        <dbReference type="Google" id="ProtNLM"/>
    </source>
</evidence>
<protein>
    <recommendedName>
        <fullName evidence="3">DUF3127 domain-containing protein</fullName>
    </recommendedName>
</protein>
<sequence>MKGTIVAQITQIAETQKIGENNFRVREFLLKTVEEYPNFYKAQVTGEKTDLLEDFKPGDVVKMKCNLKGREYQNKEQQYDVFMSLNVWTIEHNH</sequence>
<proteinExistence type="predicted"/>
<dbReference type="EMBL" id="MT732463">
    <property type="protein sequence ID" value="QQV90921.1"/>
    <property type="molecule type" value="Genomic_DNA"/>
</dbReference>
<name>A0A8E4ZD11_9CAUD</name>
<keyword evidence="2" id="KW-1185">Reference proteome</keyword>
<dbReference type="InterPro" id="IPR021474">
    <property type="entry name" value="DUF3127"/>
</dbReference>
<reference evidence="1" key="1">
    <citation type="submission" date="2020-07" db="EMBL/GenBank/DDBJ databases">
        <title>Highly diverse flavobacterial phages as mortality factor during North Sea spring blooms.</title>
        <authorList>
            <person name="Bartlau N."/>
            <person name="Wichels A."/>
            <person name="Krohne G."/>
            <person name="Adriaenssens E.M."/>
            <person name="Heins A."/>
            <person name="Fuchs B.M."/>
            <person name="Amann R."/>
            <person name="Moraru C."/>
        </authorList>
    </citation>
    <scope>NUCLEOTIDE SEQUENCE</scope>
</reference>
<gene>
    <name evidence="1" type="ORF">Freya1_50</name>
</gene>